<dbReference type="CDD" id="cd07302">
    <property type="entry name" value="CHD"/>
    <property type="match status" value="2"/>
</dbReference>
<name>A0A926VH75_9CYAN</name>
<evidence type="ECO:0000256" key="2">
    <source>
        <dbReference type="ARBA" id="ARBA00022840"/>
    </source>
</evidence>
<feature type="domain" description="Guanylate cyclase" evidence="3">
    <location>
        <begin position="38"/>
        <end position="160"/>
    </location>
</feature>
<dbReference type="Pfam" id="PF13191">
    <property type="entry name" value="AAA_16"/>
    <property type="match status" value="1"/>
</dbReference>
<evidence type="ECO:0000313" key="5">
    <source>
        <dbReference type="Proteomes" id="UP000641646"/>
    </source>
</evidence>
<sequence length="1392" mass="154814">MTPFIEILSSYVPAHTLRRASTNPTPLTAPVQERFQAAVLFADISGFTALAEKRRQSSPAGVEELTKHLNAYFGQLIALITSSGGDVIKFAGDALLAIWPTIDEPLDRVTHRAAQCSLAIFRELKDYVADDIRLTLHIGIAAGEIIGLHVGGVKGRWEFLIAGEPLVQMASAEAHAKQGEVCISPEGWALIQDKFEGTILESGYVRLEAVREPLLPRRTEVPIVLPEMAAALRGYIPLGTLERLDAGQTEWLAELRNVTVLFVQAKGIDYTDVEVLDLLQQAMQAMQRCVYRYGGTIRQLIVDDKGSVLIAAFGLPPLAHEDNAVRAVQAALAIRDNLWELGLPSAIGITTGWVYSGKVGSDARCEYAMVGDVVNLAARLMVKAFDEVWCDRATYQAARGRLYFETCPPIQVKGKADPVPVYRPLDRTQLTCGSQMPVVGRLKERQLLLFKVRALLKGASAVIVLEGEPGIGKSQLLNSLCSKAQSLGVTLLVGAGDGIEKSTPYYAWRSVFSQLLSLEGLTDLQARRDRAIAFFSSQEHLLRLSPLLDAVVPLDLPENEITAQMSGKVRADNTCQLLVQLLQKSVKESPILLILDDAQWLDSISWALILAVVQQVRPLLLVMATRPLTGTKPHEYDRLLQMPNTEYLRLEALPDRDILPLVCQRLGVTALPEPAAKLIAQKAEGNPFFSEELAYALRDAGSIVIVDGECQLATDVENFNTFTWPDTVAGVITSRIDRLTPLQALTLKVASAIGRIFAFRILREIYPIEADKEHLTDYLYTLERLDITLPETPEPNLAYIFKHIITQEVTYNTMLFSQRRQLHYAVAQWYEQNYGDDLSLFYPVLAHHYSHAVDIGNNRTKEVSKAIDYLEKAGEQALANYANQEAVRFFKDALALHDRTESSSRKPLCSFRYFMSNGSDDGSASYLRPARWERQLGEAYLGLGQLAESRQHLERSLVILGYPMPRHGAFLVTHLLCQFLHQATHRLGFLRFQASYPRLQTTLLETARVLNLLAEVYYHANETVASVYATMHNLNVAERAGPSTELACAYANSCFAATVMALHSLAQEYSDRARSIAQSNELPMADEARVLIIISVYSISVGHWDRVRDDLTRAREICERLGDRHHWGYCLTIMAKAAYFQGNFNLGIELWTEVYAAARQRGDILQQAWGLNGQAEGLLRLFEVDKAVSLLEESLKLFAQTDDRVSVPATYGVLAMARLLRGEEQLALEAVLATQELLAQLPLPNSYYFIEGYAGVAQVYLALWENNSTLCATDELKALKESACRACKALNKFARAFPIGQPRSWLCQGLYDWLAGHHARARSSWHKSLAVAEKLAMPYEQGLAHYEIGRHATGFDRQKHLKSASELFTRLGAAFDLARVRAALAKDELSTH</sequence>
<dbReference type="PANTHER" id="PTHR16305">
    <property type="entry name" value="TESTICULAR SOLUBLE ADENYLYL CYCLASE"/>
    <property type="match status" value="1"/>
</dbReference>
<dbReference type="InterPro" id="IPR041664">
    <property type="entry name" value="AAA_16"/>
</dbReference>
<dbReference type="GO" id="GO:0005737">
    <property type="term" value="C:cytoplasm"/>
    <property type="evidence" value="ECO:0007669"/>
    <property type="project" value="TreeGrafter"/>
</dbReference>
<dbReference type="GO" id="GO:0009190">
    <property type="term" value="P:cyclic nucleotide biosynthetic process"/>
    <property type="evidence" value="ECO:0007669"/>
    <property type="project" value="InterPro"/>
</dbReference>
<dbReference type="InterPro" id="IPR001054">
    <property type="entry name" value="A/G_cyclase"/>
</dbReference>
<evidence type="ECO:0000256" key="1">
    <source>
        <dbReference type="ARBA" id="ARBA00022741"/>
    </source>
</evidence>
<dbReference type="Gene3D" id="1.25.40.10">
    <property type="entry name" value="Tetratricopeptide repeat domain"/>
    <property type="match status" value="1"/>
</dbReference>
<reference evidence="4" key="1">
    <citation type="journal article" date="2015" name="ISME J.">
        <title>Draft Genome Sequence of Streptomyces incarnatus NRRL8089, which Produces the Nucleoside Antibiotic Sinefungin.</title>
        <authorList>
            <person name="Oshima K."/>
            <person name="Hattori M."/>
            <person name="Shimizu H."/>
            <person name="Fukuda K."/>
            <person name="Nemoto M."/>
            <person name="Inagaki K."/>
            <person name="Tamura T."/>
        </authorList>
    </citation>
    <scope>NUCLEOTIDE SEQUENCE</scope>
    <source>
        <strain evidence="4">FACHB-1375</strain>
    </source>
</reference>
<dbReference type="Gene3D" id="3.30.70.1230">
    <property type="entry name" value="Nucleotide cyclase"/>
    <property type="match status" value="2"/>
</dbReference>
<dbReference type="Proteomes" id="UP000641646">
    <property type="component" value="Unassembled WGS sequence"/>
</dbReference>
<accession>A0A926VH75</accession>
<dbReference type="InterPro" id="IPR027417">
    <property type="entry name" value="P-loop_NTPase"/>
</dbReference>
<dbReference type="Gene3D" id="3.40.50.300">
    <property type="entry name" value="P-loop containing nucleotide triphosphate hydrolases"/>
    <property type="match status" value="1"/>
</dbReference>
<dbReference type="GO" id="GO:0005524">
    <property type="term" value="F:ATP binding"/>
    <property type="evidence" value="ECO:0007669"/>
    <property type="project" value="UniProtKB-KW"/>
</dbReference>
<dbReference type="EMBL" id="JACJPW010000040">
    <property type="protein sequence ID" value="MBD2182667.1"/>
    <property type="molecule type" value="Genomic_DNA"/>
</dbReference>
<keyword evidence="5" id="KW-1185">Reference proteome</keyword>
<organism evidence="4 5">
    <name type="scientific">Aerosakkonema funiforme FACHB-1375</name>
    <dbReference type="NCBI Taxonomy" id="2949571"/>
    <lineage>
        <taxon>Bacteria</taxon>
        <taxon>Bacillati</taxon>
        <taxon>Cyanobacteriota</taxon>
        <taxon>Cyanophyceae</taxon>
        <taxon>Oscillatoriophycideae</taxon>
        <taxon>Aerosakkonematales</taxon>
        <taxon>Aerosakkonemataceae</taxon>
        <taxon>Aerosakkonema</taxon>
    </lineage>
</organism>
<dbReference type="PROSITE" id="PS50125">
    <property type="entry name" value="GUANYLATE_CYCLASE_2"/>
    <property type="match status" value="2"/>
</dbReference>
<dbReference type="PANTHER" id="PTHR16305:SF28">
    <property type="entry name" value="GUANYLATE CYCLASE DOMAIN-CONTAINING PROTEIN"/>
    <property type="match status" value="1"/>
</dbReference>
<dbReference type="GO" id="GO:0004016">
    <property type="term" value="F:adenylate cyclase activity"/>
    <property type="evidence" value="ECO:0007669"/>
    <property type="project" value="TreeGrafter"/>
</dbReference>
<dbReference type="InterPro" id="IPR029787">
    <property type="entry name" value="Nucleotide_cyclase"/>
</dbReference>
<feature type="domain" description="Guanylate cyclase" evidence="3">
    <location>
        <begin position="249"/>
        <end position="381"/>
    </location>
</feature>
<keyword evidence="2" id="KW-0067">ATP-binding</keyword>
<protein>
    <submittedName>
        <fullName evidence="4">AAA family ATPase</fullName>
    </submittedName>
</protein>
<dbReference type="InterPro" id="IPR011990">
    <property type="entry name" value="TPR-like_helical_dom_sf"/>
</dbReference>
<dbReference type="SMART" id="SM00044">
    <property type="entry name" value="CYCc"/>
    <property type="match status" value="1"/>
</dbReference>
<dbReference type="SUPFAM" id="SSF55073">
    <property type="entry name" value="Nucleotide cyclase"/>
    <property type="match status" value="2"/>
</dbReference>
<proteinExistence type="predicted"/>
<dbReference type="SUPFAM" id="SSF52540">
    <property type="entry name" value="P-loop containing nucleoside triphosphate hydrolases"/>
    <property type="match status" value="1"/>
</dbReference>
<keyword evidence="1" id="KW-0547">Nucleotide-binding</keyword>
<reference evidence="4" key="2">
    <citation type="submission" date="2020-08" db="EMBL/GenBank/DDBJ databases">
        <authorList>
            <person name="Chen M."/>
            <person name="Teng W."/>
            <person name="Zhao L."/>
            <person name="Hu C."/>
            <person name="Zhou Y."/>
            <person name="Han B."/>
            <person name="Song L."/>
            <person name="Shu W."/>
        </authorList>
    </citation>
    <scope>NUCLEOTIDE SEQUENCE</scope>
    <source>
        <strain evidence="4">FACHB-1375</strain>
    </source>
</reference>
<evidence type="ECO:0000313" key="4">
    <source>
        <dbReference type="EMBL" id="MBD2182667.1"/>
    </source>
</evidence>
<dbReference type="Pfam" id="PF00211">
    <property type="entry name" value="Guanylate_cyc"/>
    <property type="match status" value="2"/>
</dbReference>
<dbReference type="SUPFAM" id="SSF48452">
    <property type="entry name" value="TPR-like"/>
    <property type="match status" value="1"/>
</dbReference>
<dbReference type="RefSeq" id="WP_190465611.1">
    <property type="nucleotide sequence ID" value="NZ_JACJPW010000040.1"/>
</dbReference>
<gene>
    <name evidence="4" type="ORF">H6G03_16435</name>
</gene>
<dbReference type="FunFam" id="3.30.70.1230:FF:000017">
    <property type="entry name" value="Adenylate cyclase type 10"/>
    <property type="match status" value="1"/>
</dbReference>
<evidence type="ECO:0000259" key="3">
    <source>
        <dbReference type="PROSITE" id="PS50125"/>
    </source>
</evidence>
<dbReference type="GO" id="GO:0035556">
    <property type="term" value="P:intracellular signal transduction"/>
    <property type="evidence" value="ECO:0007669"/>
    <property type="project" value="InterPro"/>
</dbReference>
<comment type="caution">
    <text evidence="4">The sequence shown here is derived from an EMBL/GenBank/DDBJ whole genome shotgun (WGS) entry which is preliminary data.</text>
</comment>